<dbReference type="PANTHER" id="PTHR38445">
    <property type="entry name" value="HTH-TYPE TRANSCRIPTIONAL REPRESSOR YTRA"/>
    <property type="match status" value="1"/>
</dbReference>
<dbReference type="Gene3D" id="1.10.10.10">
    <property type="entry name" value="Winged helix-like DNA-binding domain superfamily/Winged helix DNA-binding domain"/>
    <property type="match status" value="1"/>
</dbReference>
<keyword evidence="2" id="KW-0238">DNA-binding</keyword>
<dbReference type="Proteomes" id="UP000612899">
    <property type="component" value="Unassembled WGS sequence"/>
</dbReference>
<dbReference type="AlphaFoldDB" id="A0A8J3Q3Y1"/>
<organism evidence="5 6">
    <name type="scientific">Rhizocola hellebori</name>
    <dbReference type="NCBI Taxonomy" id="1392758"/>
    <lineage>
        <taxon>Bacteria</taxon>
        <taxon>Bacillati</taxon>
        <taxon>Actinomycetota</taxon>
        <taxon>Actinomycetes</taxon>
        <taxon>Micromonosporales</taxon>
        <taxon>Micromonosporaceae</taxon>
        <taxon>Rhizocola</taxon>
    </lineage>
</organism>
<accession>A0A8J3Q3Y1</accession>
<dbReference type="InterPro" id="IPR000524">
    <property type="entry name" value="Tscrpt_reg_HTH_GntR"/>
</dbReference>
<dbReference type="InterPro" id="IPR036390">
    <property type="entry name" value="WH_DNA-bd_sf"/>
</dbReference>
<evidence type="ECO:0000259" key="4">
    <source>
        <dbReference type="PROSITE" id="PS50949"/>
    </source>
</evidence>
<dbReference type="PRINTS" id="PR00035">
    <property type="entry name" value="HTHGNTR"/>
</dbReference>
<dbReference type="InterPro" id="IPR036388">
    <property type="entry name" value="WH-like_DNA-bd_sf"/>
</dbReference>
<dbReference type="EMBL" id="BONY01000007">
    <property type="protein sequence ID" value="GIH03483.1"/>
    <property type="molecule type" value="Genomic_DNA"/>
</dbReference>
<dbReference type="GO" id="GO:0003677">
    <property type="term" value="F:DNA binding"/>
    <property type="evidence" value="ECO:0007669"/>
    <property type="project" value="UniProtKB-KW"/>
</dbReference>
<evidence type="ECO:0000256" key="3">
    <source>
        <dbReference type="ARBA" id="ARBA00023163"/>
    </source>
</evidence>
<keyword evidence="3" id="KW-0804">Transcription</keyword>
<dbReference type="PROSITE" id="PS50949">
    <property type="entry name" value="HTH_GNTR"/>
    <property type="match status" value="1"/>
</dbReference>
<dbReference type="GO" id="GO:0003700">
    <property type="term" value="F:DNA-binding transcription factor activity"/>
    <property type="evidence" value="ECO:0007669"/>
    <property type="project" value="InterPro"/>
</dbReference>
<name>A0A8J3Q3Y1_9ACTN</name>
<evidence type="ECO:0000313" key="5">
    <source>
        <dbReference type="EMBL" id="GIH03483.1"/>
    </source>
</evidence>
<keyword evidence="6" id="KW-1185">Reference proteome</keyword>
<protein>
    <recommendedName>
        <fullName evidence="4">HTH gntR-type domain-containing protein</fullName>
    </recommendedName>
</protein>
<dbReference type="Pfam" id="PF00392">
    <property type="entry name" value="GntR"/>
    <property type="match status" value="1"/>
</dbReference>
<evidence type="ECO:0000256" key="2">
    <source>
        <dbReference type="ARBA" id="ARBA00023125"/>
    </source>
</evidence>
<gene>
    <name evidence="5" type="ORF">Rhe02_15500</name>
</gene>
<keyword evidence="1" id="KW-0805">Transcription regulation</keyword>
<proteinExistence type="predicted"/>
<dbReference type="SMART" id="SM00345">
    <property type="entry name" value="HTH_GNTR"/>
    <property type="match status" value="1"/>
</dbReference>
<comment type="caution">
    <text evidence="5">The sequence shown here is derived from an EMBL/GenBank/DDBJ whole genome shotgun (WGS) entry which is preliminary data.</text>
</comment>
<dbReference type="PANTHER" id="PTHR38445:SF7">
    <property type="entry name" value="GNTR-FAMILY TRANSCRIPTIONAL REGULATOR"/>
    <property type="match status" value="1"/>
</dbReference>
<reference evidence="5" key="1">
    <citation type="submission" date="2021-01" db="EMBL/GenBank/DDBJ databases">
        <title>Whole genome shotgun sequence of Rhizocola hellebori NBRC 109834.</title>
        <authorList>
            <person name="Komaki H."/>
            <person name="Tamura T."/>
        </authorList>
    </citation>
    <scope>NUCLEOTIDE SEQUENCE</scope>
    <source>
        <strain evidence="5">NBRC 109834</strain>
    </source>
</reference>
<dbReference type="SUPFAM" id="SSF46785">
    <property type="entry name" value="Winged helix' DNA-binding domain"/>
    <property type="match status" value="1"/>
</dbReference>
<sequence>MRWAGGRGVRVNIAVSRELGIPLGTQVRDQIVVAISKGDLVPGDRLPTIRQLADFLDLNRNTIAQVYRTLEQEGYLSTRGGGGTSVADTSATRTAVRMQELHQLLREALHAAERKGFTAREFSEVALYEAAQWQALRHKAFLVVDEYQGELEYLSHAIRRLMPGAIVHSILLSDLVKQGTPNVGSMPEADFALVPFYCLERARAALLASGIPVMAAGIGPSVATIRHIAEQARGKDVAIVCTEPAGPPYMERAMRHARIKFRRTRHAFLGQPDFDEVVEASDVIVASEGSAESVGRRAGTKPVLVFSALLDEETLVAIHQYTETLANADNEG</sequence>
<feature type="domain" description="HTH gntR-type" evidence="4">
    <location>
        <begin position="21"/>
        <end position="89"/>
    </location>
</feature>
<dbReference type="CDD" id="cd07377">
    <property type="entry name" value="WHTH_GntR"/>
    <property type="match status" value="1"/>
</dbReference>
<evidence type="ECO:0000256" key="1">
    <source>
        <dbReference type="ARBA" id="ARBA00023015"/>
    </source>
</evidence>
<evidence type="ECO:0000313" key="6">
    <source>
        <dbReference type="Proteomes" id="UP000612899"/>
    </source>
</evidence>